<name>A0A7C2K4A1_UNCW3</name>
<dbReference type="InterPro" id="IPR002035">
    <property type="entry name" value="VWF_A"/>
</dbReference>
<protein>
    <submittedName>
        <fullName evidence="2">VWA domain-containing protein</fullName>
    </submittedName>
</protein>
<dbReference type="CDD" id="cd00198">
    <property type="entry name" value="vWFA"/>
    <property type="match status" value="1"/>
</dbReference>
<feature type="domain" description="VWFA" evidence="1">
    <location>
        <begin position="106"/>
        <end position="309"/>
    </location>
</feature>
<accession>A0A7C2K4A1</accession>
<dbReference type="Gene3D" id="3.40.50.410">
    <property type="entry name" value="von Willebrand factor, type A domain"/>
    <property type="match status" value="1"/>
</dbReference>
<gene>
    <name evidence="2" type="ORF">ENQ77_08085</name>
    <name evidence="3" type="ORF">ENU66_04655</name>
</gene>
<proteinExistence type="predicted"/>
<reference evidence="2" key="1">
    <citation type="journal article" date="2020" name="mSystems">
        <title>Genome- and Community-Level Interaction Insights into Carbon Utilization and Element Cycling Functions of Hydrothermarchaeota in Hydrothermal Sediment.</title>
        <authorList>
            <person name="Zhou Z."/>
            <person name="Liu Y."/>
            <person name="Xu W."/>
            <person name="Pan J."/>
            <person name="Luo Z.H."/>
            <person name="Li M."/>
        </authorList>
    </citation>
    <scope>NUCLEOTIDE SEQUENCE [LARGE SCALE GENOMIC DNA]</scope>
    <source>
        <strain evidence="2">SpSt-34</strain>
        <strain evidence="3">SpSt-69</strain>
    </source>
</reference>
<dbReference type="PROSITE" id="PS51257">
    <property type="entry name" value="PROKAR_LIPOPROTEIN"/>
    <property type="match status" value="1"/>
</dbReference>
<evidence type="ECO:0000259" key="1">
    <source>
        <dbReference type="PROSITE" id="PS50234"/>
    </source>
</evidence>
<dbReference type="InterPro" id="IPR036465">
    <property type="entry name" value="vWFA_dom_sf"/>
</dbReference>
<dbReference type="EMBL" id="DTDJ01000031">
    <property type="protein sequence ID" value="HGL17600.1"/>
    <property type="molecule type" value="Genomic_DNA"/>
</dbReference>
<dbReference type="EMBL" id="DSOL01000230">
    <property type="protein sequence ID" value="HEN28582.1"/>
    <property type="molecule type" value="Genomic_DNA"/>
</dbReference>
<evidence type="ECO:0000313" key="2">
    <source>
        <dbReference type="EMBL" id="HEN28582.1"/>
    </source>
</evidence>
<evidence type="ECO:0000313" key="3">
    <source>
        <dbReference type="EMBL" id="HGL17600.1"/>
    </source>
</evidence>
<dbReference type="AlphaFoldDB" id="A0A7C2K4A1"/>
<dbReference type="PROSITE" id="PS50234">
    <property type="entry name" value="VWFA"/>
    <property type="match status" value="1"/>
</dbReference>
<dbReference type="SUPFAM" id="SSF53300">
    <property type="entry name" value="vWA-like"/>
    <property type="match status" value="1"/>
</dbReference>
<dbReference type="SMART" id="SM00327">
    <property type="entry name" value="VWA"/>
    <property type="match status" value="1"/>
</dbReference>
<organism evidence="2">
    <name type="scientific">candidate division WOR-3 bacterium</name>
    <dbReference type="NCBI Taxonomy" id="2052148"/>
    <lineage>
        <taxon>Bacteria</taxon>
        <taxon>Bacteria division WOR-3</taxon>
    </lineage>
</organism>
<sequence>MLRLKFLVVMGIVLVLSSCIKIPLPDNTPELVDLRLLGDATPQLDFSSTGEFDLNVIALDEENTVIRLSENQVQVVLDSVIPSGGSYRVQLVDVVYVQPSSAGKVKVALLLDSSGSMSGNDPNRIRVSASKEFIRLLLSNNRLHKAGIFDFAGGYGDANGDGINDYYLRVLQDFVYVSDTVSLFAAADSATESGGTPLYRSLWYLLDYLYNRRESGYGHSILVLTDGEDNESYPITSDSVIIKANSYGIPIYAVGLGDTSYIDFSELKRVANSTNGVFANAFEANALENIFNSMGFGISQGYSKVISKITPIPGSGSLIFGKIKVTSGGNTLTENWKFAAP</sequence>
<comment type="caution">
    <text evidence="2">The sequence shown here is derived from an EMBL/GenBank/DDBJ whole genome shotgun (WGS) entry which is preliminary data.</text>
</comment>
<dbReference type="Pfam" id="PF00092">
    <property type="entry name" value="VWA"/>
    <property type="match status" value="1"/>
</dbReference>